<dbReference type="AlphaFoldDB" id="A0A1I1Y4Z6"/>
<evidence type="ECO:0000313" key="4">
    <source>
        <dbReference type="Proteomes" id="UP000198896"/>
    </source>
</evidence>
<organism evidence="3 4">
    <name type="scientific">Succiniclasticum ruminis DSM 9236</name>
    <dbReference type="NCBI Taxonomy" id="1123323"/>
    <lineage>
        <taxon>Bacteria</taxon>
        <taxon>Bacillati</taxon>
        <taxon>Bacillota</taxon>
        <taxon>Negativicutes</taxon>
        <taxon>Acidaminococcales</taxon>
        <taxon>Acidaminococcaceae</taxon>
        <taxon>Succiniclasticum</taxon>
    </lineage>
</organism>
<keyword evidence="2" id="KW-0812">Transmembrane</keyword>
<evidence type="ECO:0000313" key="3">
    <source>
        <dbReference type="EMBL" id="SFE14674.1"/>
    </source>
</evidence>
<evidence type="ECO:0000256" key="2">
    <source>
        <dbReference type="SAM" id="Phobius"/>
    </source>
</evidence>
<dbReference type="STRING" id="1123323.SAMN05216245_10236"/>
<evidence type="ECO:0000256" key="1">
    <source>
        <dbReference type="SAM" id="MobiDB-lite"/>
    </source>
</evidence>
<accession>A0A1I1Y4Z6</accession>
<dbReference type="OrthoDB" id="9784811at2"/>
<name>A0A1I1Y4Z6_9FIRM</name>
<dbReference type="RefSeq" id="WP_093912625.1">
    <property type="nucleotide sequence ID" value="NZ_FONL01000002.1"/>
</dbReference>
<protein>
    <submittedName>
        <fullName evidence="3">Uncharacterized protein</fullName>
    </submittedName>
</protein>
<keyword evidence="2" id="KW-0472">Membrane</keyword>
<keyword evidence="4" id="KW-1185">Reference proteome</keyword>
<gene>
    <name evidence="3" type="ORF">SAMN05216245_10236</name>
</gene>
<feature type="transmembrane region" description="Helical" evidence="2">
    <location>
        <begin position="15"/>
        <end position="36"/>
    </location>
</feature>
<keyword evidence="2" id="KW-1133">Transmembrane helix</keyword>
<proteinExistence type="predicted"/>
<feature type="region of interest" description="Disordered" evidence="1">
    <location>
        <begin position="184"/>
        <end position="206"/>
    </location>
</feature>
<sequence>MRDNDNSQESKSGGVGIFILFILILFLIAGAAGALYGSRIQEKPKDLSDTSVKSFDLMEESKMAHKTVDDVLLLKRENWQLRDTERRQHHDQLESTGADVLWTEREVAVGVPVTTELEGASRWVQERLQTTDVIFISGEESEWHGMDAWRLNLGIAVKSGKNTERKFKTDTVFFFHHGNLTNRDRDIPKIPKENKHSDGEKEKTKS</sequence>
<reference evidence="3 4" key="1">
    <citation type="submission" date="2016-10" db="EMBL/GenBank/DDBJ databases">
        <authorList>
            <person name="de Groot N.N."/>
        </authorList>
    </citation>
    <scope>NUCLEOTIDE SEQUENCE [LARGE SCALE GENOMIC DNA]</scope>
    <source>
        <strain evidence="3 4">DSM 9236</strain>
    </source>
</reference>
<dbReference type="EMBL" id="FONL01000002">
    <property type="protein sequence ID" value="SFE14674.1"/>
    <property type="molecule type" value="Genomic_DNA"/>
</dbReference>
<dbReference type="Proteomes" id="UP000198896">
    <property type="component" value="Unassembled WGS sequence"/>
</dbReference>